<dbReference type="GO" id="GO:0015627">
    <property type="term" value="C:type II protein secretion system complex"/>
    <property type="evidence" value="ECO:0007669"/>
    <property type="project" value="TreeGrafter"/>
</dbReference>
<dbReference type="InterPro" id="IPR050810">
    <property type="entry name" value="Bact_Secretion_Sys_Channel"/>
</dbReference>
<feature type="domain" description="Pilus formation protein N-terminal" evidence="4">
    <location>
        <begin position="95"/>
        <end position="163"/>
    </location>
</feature>
<feature type="region of interest" description="Disordered" evidence="2">
    <location>
        <begin position="208"/>
        <end position="244"/>
    </location>
</feature>
<dbReference type="InterPro" id="IPR004846">
    <property type="entry name" value="T2SS/T3SS_dom"/>
</dbReference>
<dbReference type="Pfam" id="PF13629">
    <property type="entry name" value="T2SS-T3SS_pil_N"/>
    <property type="match status" value="1"/>
</dbReference>
<dbReference type="PANTHER" id="PTHR30332:SF17">
    <property type="entry name" value="TYPE IV PILIATION SYSTEM PROTEIN DR_0774-RELATED"/>
    <property type="match status" value="1"/>
</dbReference>
<dbReference type="Proteomes" id="UP000184395">
    <property type="component" value="Unassembled WGS sequence"/>
</dbReference>
<dbReference type="PRINTS" id="PR00811">
    <property type="entry name" value="BCTERIALGSPD"/>
</dbReference>
<feature type="domain" description="Type II/III secretion system secretin-like" evidence="3">
    <location>
        <begin position="324"/>
        <end position="493"/>
    </location>
</feature>
<evidence type="ECO:0000256" key="2">
    <source>
        <dbReference type="SAM" id="MobiDB-lite"/>
    </source>
</evidence>
<dbReference type="Pfam" id="PF00263">
    <property type="entry name" value="Secretin"/>
    <property type="match status" value="1"/>
</dbReference>
<feature type="compositionally biased region" description="Low complexity" evidence="2">
    <location>
        <begin position="213"/>
        <end position="235"/>
    </location>
</feature>
<sequence>MKTKLGFSSGGAKRGRSLGGVVVASALCAGLLVAQGSMAQEAFEGPALAKARPNTPLPGGRVPGQMMLAAAPTPAGGSAAPLRGPDCTGAVHEQTSVVVPVGKSALLPLAEAVRNRTLGNPTIVQATLVSPRTLYLVGMAVGTTNMIVQGRSGSCQIIDVIVNIDANGVQQSLGQLLPAERGIRVSTAAGNLVLGGHVSSSPAAQQAMEIAKAHASAQPTQQSQSGTGTMGNGNNVAQQSSSTSKPADVINMMVVDAPQQVMLEVKVAEVSKTLINQMGAAFNIQGGFGSWSGALVSNLLAGVTSFAAGNKANNRPFGFAVDAQKTDDLVKILAEPNLVAISGQEATFLAGGKIFIPVPQSSSTGATTITLQEEEFGVGLKFTPTVLANGRISLKVAPEVSELSPTGITLSATNVSGVSILPLITTRRASTVVQMSDGESFAIGGLMKSNVTGALKAVPGIGEIPVLGALARSTSFQQDLTELVFIITPHLVKPLQTADYPLPTDSFSPANAVDVYATGNMEGRHPKLKAPAATTAPSAATPENAAPGNVTPAASAAAPANATPAAAPATAPATAPASVKPQAPQPTPAPARQEPTETVLRQPDAPPVTSAAVPATTVTVEPLAETPTPSADSAQAARAARIESAAARIAARTAKQEVAKADASSSALQH</sequence>
<protein>
    <submittedName>
        <fullName evidence="5">Pilus assembly protein CpaC</fullName>
    </submittedName>
</protein>
<evidence type="ECO:0000259" key="3">
    <source>
        <dbReference type="Pfam" id="PF00263"/>
    </source>
</evidence>
<evidence type="ECO:0000313" key="6">
    <source>
        <dbReference type="Proteomes" id="UP000184395"/>
    </source>
</evidence>
<feature type="region of interest" description="Disordered" evidence="2">
    <location>
        <begin position="524"/>
        <end position="612"/>
    </location>
</feature>
<organism evidence="5 6">
    <name type="scientific">Paraburkholderia terricola</name>
    <dbReference type="NCBI Taxonomy" id="169427"/>
    <lineage>
        <taxon>Bacteria</taxon>
        <taxon>Pseudomonadati</taxon>
        <taxon>Pseudomonadota</taxon>
        <taxon>Betaproteobacteria</taxon>
        <taxon>Burkholderiales</taxon>
        <taxon>Burkholderiaceae</taxon>
        <taxon>Paraburkholderia</taxon>
    </lineage>
</organism>
<name>A0A1M6NV16_9BURK</name>
<dbReference type="GO" id="GO:0009306">
    <property type="term" value="P:protein secretion"/>
    <property type="evidence" value="ECO:0007669"/>
    <property type="project" value="InterPro"/>
</dbReference>
<proteinExistence type="inferred from homology"/>
<evidence type="ECO:0000259" key="4">
    <source>
        <dbReference type="Pfam" id="PF13629"/>
    </source>
</evidence>
<dbReference type="InterPro" id="IPR032789">
    <property type="entry name" value="T2SS-T3SS_pil_N"/>
</dbReference>
<evidence type="ECO:0000313" key="5">
    <source>
        <dbReference type="EMBL" id="SHJ99546.1"/>
    </source>
</evidence>
<accession>A0A1M6NV16</accession>
<dbReference type="RefSeq" id="WP_073428879.1">
    <property type="nucleotide sequence ID" value="NZ_CADFGY010000004.1"/>
</dbReference>
<dbReference type="AlphaFoldDB" id="A0A1M6NV16"/>
<dbReference type="STRING" id="169427.SAMN05192548_101157"/>
<gene>
    <name evidence="5" type="ORF">SAMN05192548_101157</name>
</gene>
<reference evidence="5 6" key="1">
    <citation type="submission" date="2016-11" db="EMBL/GenBank/DDBJ databases">
        <authorList>
            <person name="Jaros S."/>
            <person name="Januszkiewicz K."/>
            <person name="Wedrychowicz H."/>
        </authorList>
    </citation>
    <scope>NUCLEOTIDE SEQUENCE [LARGE SCALE GENOMIC DNA]</scope>
    <source>
        <strain evidence="5 6">LMG 20594</strain>
    </source>
</reference>
<dbReference type="OrthoDB" id="9775455at2"/>
<dbReference type="PANTHER" id="PTHR30332">
    <property type="entry name" value="PROBABLE GENERAL SECRETION PATHWAY PROTEIN D"/>
    <property type="match status" value="1"/>
</dbReference>
<comment type="similarity">
    <text evidence="1">Belongs to the bacterial secretin family.</text>
</comment>
<dbReference type="InterPro" id="IPR001775">
    <property type="entry name" value="GspD/PilQ"/>
</dbReference>
<feature type="compositionally biased region" description="Low complexity" evidence="2">
    <location>
        <begin position="530"/>
        <end position="582"/>
    </location>
</feature>
<evidence type="ECO:0000256" key="1">
    <source>
        <dbReference type="RuleBase" id="RU004003"/>
    </source>
</evidence>
<dbReference type="EMBL" id="FRAB01000011">
    <property type="protein sequence ID" value="SHJ99546.1"/>
    <property type="molecule type" value="Genomic_DNA"/>
</dbReference>